<organism evidence="1 2">
    <name type="scientific">Mytilus edulis</name>
    <name type="common">Blue mussel</name>
    <dbReference type="NCBI Taxonomy" id="6550"/>
    <lineage>
        <taxon>Eukaryota</taxon>
        <taxon>Metazoa</taxon>
        <taxon>Spiralia</taxon>
        <taxon>Lophotrochozoa</taxon>
        <taxon>Mollusca</taxon>
        <taxon>Bivalvia</taxon>
        <taxon>Autobranchia</taxon>
        <taxon>Pteriomorphia</taxon>
        <taxon>Mytilida</taxon>
        <taxon>Mytiloidea</taxon>
        <taxon>Mytilidae</taxon>
        <taxon>Mytilinae</taxon>
        <taxon>Mytilus</taxon>
    </lineage>
</organism>
<keyword evidence="2" id="KW-1185">Reference proteome</keyword>
<name>A0A8S3VFB5_MYTED</name>
<reference evidence="1" key="1">
    <citation type="submission" date="2021-03" db="EMBL/GenBank/DDBJ databases">
        <authorList>
            <person name="Bekaert M."/>
        </authorList>
    </citation>
    <scope>NUCLEOTIDE SEQUENCE</scope>
</reference>
<gene>
    <name evidence="1" type="ORF">MEDL_65276</name>
</gene>
<dbReference type="Proteomes" id="UP000683360">
    <property type="component" value="Unassembled WGS sequence"/>
</dbReference>
<sequence length="245" mass="27982">MVLRRTSVNKSFLTNEMLVNFEIRNRFGSIAAVFRKSGLEDYLRNATSILNKSSDINIPLTLDYSLIPQDITIATNTPEFCVRHVYEIRSEEATQNDQEQDAVHHGAIYEIIENSHYLTVEWQNNEISNSESEIEDRGDVISFSYVEPVNGNSYDEITSTYYEDVDWRNSIVSSEESCPELDFSGVNIETTENVGKAPEHARKCYLLKREENHGETESDIIQNYSRKTSSSAAQSHIYVTVLSNE</sequence>
<evidence type="ECO:0000313" key="1">
    <source>
        <dbReference type="EMBL" id="CAG2253770.1"/>
    </source>
</evidence>
<proteinExistence type="predicted"/>
<accession>A0A8S3VFB5</accession>
<protein>
    <submittedName>
        <fullName evidence="1">Uncharacterized protein</fullName>
    </submittedName>
</protein>
<dbReference type="EMBL" id="CAJPWZ010003167">
    <property type="protein sequence ID" value="CAG2253770.1"/>
    <property type="molecule type" value="Genomic_DNA"/>
</dbReference>
<comment type="caution">
    <text evidence="1">The sequence shown here is derived from an EMBL/GenBank/DDBJ whole genome shotgun (WGS) entry which is preliminary data.</text>
</comment>
<evidence type="ECO:0000313" key="2">
    <source>
        <dbReference type="Proteomes" id="UP000683360"/>
    </source>
</evidence>
<dbReference type="AlphaFoldDB" id="A0A8S3VFB5"/>